<dbReference type="SUPFAM" id="SSF81383">
    <property type="entry name" value="F-box domain"/>
    <property type="match status" value="1"/>
</dbReference>
<dbReference type="Gene3D" id="1.20.1280.50">
    <property type="match status" value="1"/>
</dbReference>
<protein>
    <recommendedName>
        <fullName evidence="1">F-box domain-containing protein</fullName>
    </recommendedName>
</protein>
<dbReference type="InParanoid" id="A0A1C7NQ40"/>
<dbReference type="PROSITE" id="PS50181">
    <property type="entry name" value="FBOX"/>
    <property type="match status" value="1"/>
</dbReference>
<dbReference type="InterPro" id="IPR001810">
    <property type="entry name" value="F-box_dom"/>
</dbReference>
<keyword evidence="3" id="KW-1185">Reference proteome</keyword>
<dbReference type="InterPro" id="IPR032675">
    <property type="entry name" value="LRR_dom_sf"/>
</dbReference>
<proteinExistence type="predicted"/>
<evidence type="ECO:0000313" key="2">
    <source>
        <dbReference type="EMBL" id="OBZ91232.1"/>
    </source>
</evidence>
<comment type="caution">
    <text evidence="2">The sequence shown here is derived from an EMBL/GenBank/DDBJ whole genome shotgun (WGS) entry which is preliminary data.</text>
</comment>
<feature type="domain" description="F-box" evidence="1">
    <location>
        <begin position="1"/>
        <end position="44"/>
    </location>
</feature>
<evidence type="ECO:0000313" key="3">
    <source>
        <dbReference type="Proteomes" id="UP000093000"/>
    </source>
</evidence>
<gene>
    <name evidence="2" type="ORF">A0J61_00705</name>
</gene>
<accession>A0A1C7NQ40</accession>
<dbReference type="SMART" id="SM00256">
    <property type="entry name" value="FBOX"/>
    <property type="match status" value="1"/>
</dbReference>
<name>A0A1C7NQ40_9FUNG</name>
<reference evidence="2 3" key="1">
    <citation type="submission" date="2016-03" db="EMBL/GenBank/DDBJ databases">
        <title>Choanephora cucurbitarum.</title>
        <authorList>
            <person name="Min B."/>
            <person name="Park H."/>
            <person name="Park J.-H."/>
            <person name="Shin H.-D."/>
            <person name="Choi I.-G."/>
        </authorList>
    </citation>
    <scope>NUCLEOTIDE SEQUENCE [LARGE SCALE GENOMIC DNA]</scope>
    <source>
        <strain evidence="2 3">KUS-F28377</strain>
    </source>
</reference>
<dbReference type="EMBL" id="LUGH01000017">
    <property type="protein sequence ID" value="OBZ91232.1"/>
    <property type="molecule type" value="Genomic_DNA"/>
</dbReference>
<dbReference type="Gene3D" id="3.80.10.10">
    <property type="entry name" value="Ribonuclease Inhibitor"/>
    <property type="match status" value="1"/>
</dbReference>
<dbReference type="AlphaFoldDB" id="A0A1C7NQ40"/>
<dbReference type="Pfam" id="PF12937">
    <property type="entry name" value="F-box-like"/>
    <property type="match status" value="1"/>
</dbReference>
<organism evidence="2 3">
    <name type="scientific">Choanephora cucurbitarum</name>
    <dbReference type="NCBI Taxonomy" id="101091"/>
    <lineage>
        <taxon>Eukaryota</taxon>
        <taxon>Fungi</taxon>
        <taxon>Fungi incertae sedis</taxon>
        <taxon>Mucoromycota</taxon>
        <taxon>Mucoromycotina</taxon>
        <taxon>Mucoromycetes</taxon>
        <taxon>Mucorales</taxon>
        <taxon>Mucorineae</taxon>
        <taxon>Choanephoraceae</taxon>
        <taxon>Choanephoroideae</taxon>
        <taxon>Choanephora</taxon>
    </lineage>
</organism>
<sequence length="548" mass="63274">MLANLPIEIHNEILSYLPRLTLLQYQLVCRQWSEPARRAFYRNIYLSSTKRFSRLFDLIRTRPSIGLMAKQLETHFPGWDRESKVAGFSKSYLELAKLTPNMERIIRLSATVILDIVKEGYWTQLHQLDLLCEQTKTDEYYELVLLLCKQLSSVSLNASHLSNSVKQGSDLTYLSWMTQSARFDKATELICSDLTGQSIQVLDAIVNLFPSVKEVTLESASFEENASQLSPFEPSQYVKKLTLYFDRLTRNHIEYIFDKFPKADQVFLVWRQMHNPFIFDYLISRLQGMGCIGLSIWNDNFILKSICAFIEMPFKNRKNFSYATKLGIRCIRRASGSVFTSLNIGPPSNEDIDFTSEEGKTLLKEVNELVLFDWVLRDFDLLNCCSQLTRLKIEKGEVENDIGELGDSFYCASITDLELRDGICSTESLHTIAQGLPNLKNIVIYNEVLYPQQGDADANKLVIDLSSTSIASLKISHRYSFSQKNTYIKLTTEDRTACYRVHDYLFYKIALEEYMQVGQNRVRIDLTCRSIKTLSLDFHPKFAHYTFE</sequence>
<evidence type="ECO:0000259" key="1">
    <source>
        <dbReference type="PROSITE" id="PS50181"/>
    </source>
</evidence>
<dbReference type="InterPro" id="IPR036047">
    <property type="entry name" value="F-box-like_dom_sf"/>
</dbReference>
<dbReference type="Proteomes" id="UP000093000">
    <property type="component" value="Unassembled WGS sequence"/>
</dbReference>